<dbReference type="EMBL" id="RJKL01000001">
    <property type="protein sequence ID" value="ROP32843.1"/>
    <property type="molecule type" value="Genomic_DNA"/>
</dbReference>
<gene>
    <name evidence="13" type="ORF">EDD30_5795</name>
</gene>
<comment type="similarity">
    <text evidence="10">Belongs to the ApbE family.</text>
</comment>
<keyword evidence="13" id="KW-0449">Lipoprotein</keyword>
<evidence type="ECO:0000256" key="2">
    <source>
        <dbReference type="ARBA" id="ARBA00016337"/>
    </source>
</evidence>
<evidence type="ECO:0000256" key="3">
    <source>
        <dbReference type="ARBA" id="ARBA00022630"/>
    </source>
</evidence>
<dbReference type="PIRSF" id="PIRSF006268">
    <property type="entry name" value="ApbE"/>
    <property type="match status" value="1"/>
</dbReference>
<organism evidence="13 14">
    <name type="scientific">Couchioplanes caeruleus</name>
    <dbReference type="NCBI Taxonomy" id="56438"/>
    <lineage>
        <taxon>Bacteria</taxon>
        <taxon>Bacillati</taxon>
        <taxon>Actinomycetota</taxon>
        <taxon>Actinomycetes</taxon>
        <taxon>Micromonosporales</taxon>
        <taxon>Micromonosporaceae</taxon>
        <taxon>Couchioplanes</taxon>
    </lineage>
</organism>
<keyword evidence="4 10" id="KW-0808">Transferase</keyword>
<protein>
    <recommendedName>
        <fullName evidence="2 10">FAD:protein FMN transferase</fullName>
        <ecNumber evidence="1 10">2.7.1.180</ecNumber>
    </recommendedName>
    <alternativeName>
        <fullName evidence="8 10">Flavin transferase</fullName>
    </alternativeName>
</protein>
<evidence type="ECO:0000313" key="14">
    <source>
        <dbReference type="Proteomes" id="UP000271683"/>
    </source>
</evidence>
<dbReference type="InterPro" id="IPR003374">
    <property type="entry name" value="ApbE-like_sf"/>
</dbReference>
<dbReference type="PANTHER" id="PTHR30040">
    <property type="entry name" value="THIAMINE BIOSYNTHESIS LIPOPROTEIN APBE"/>
    <property type="match status" value="1"/>
</dbReference>
<feature type="region of interest" description="Disordered" evidence="12">
    <location>
        <begin position="1"/>
        <end position="43"/>
    </location>
</feature>
<evidence type="ECO:0000256" key="6">
    <source>
        <dbReference type="ARBA" id="ARBA00022827"/>
    </source>
</evidence>
<dbReference type="AlphaFoldDB" id="A0A3N1GRG8"/>
<dbReference type="EC" id="2.7.1.180" evidence="1 10"/>
<evidence type="ECO:0000256" key="10">
    <source>
        <dbReference type="PIRNR" id="PIRNR006268"/>
    </source>
</evidence>
<comment type="cofactor">
    <cofactor evidence="11">
        <name>Mg(2+)</name>
        <dbReference type="ChEBI" id="CHEBI:18420"/>
    </cofactor>
    <cofactor evidence="11">
        <name>Mn(2+)</name>
        <dbReference type="ChEBI" id="CHEBI:29035"/>
    </cofactor>
    <text evidence="11">Magnesium. Can also use manganese.</text>
</comment>
<dbReference type="GO" id="GO:0016740">
    <property type="term" value="F:transferase activity"/>
    <property type="evidence" value="ECO:0007669"/>
    <property type="project" value="UniProtKB-UniRule"/>
</dbReference>
<reference evidence="13 14" key="1">
    <citation type="submission" date="2018-11" db="EMBL/GenBank/DDBJ databases">
        <title>Sequencing the genomes of 1000 actinobacteria strains.</title>
        <authorList>
            <person name="Klenk H.-P."/>
        </authorList>
    </citation>
    <scope>NUCLEOTIDE SEQUENCE [LARGE SCALE GENOMIC DNA]</scope>
    <source>
        <strain evidence="13 14">DSM 43634</strain>
    </source>
</reference>
<sequence length="294" mass="31058">MHPAADPAHYDFSGMPPLGRTGKHVPASTGRPASTSDSPGRAVRSVHHAEHVMGTVVSIDLADDLPAATLTAMIDDVCAWLHEVDRRFSTYRDDSEVSRLRRREIEVADCSSDLRHVLEACADLWRATDGYFDAYAGGPLDPSGYVKGWSVEVASARLAKAGSTNHCVNAGGDIRARGLSATGKPWRVGIRHPWEGDKLSWVLALTDCAVATSGTYERGDHVFNPRTGGPARGLRSVTVVGPDLALADAYATAALAMGEPGLAWLAKLAPDGYESAVVTDDGRAFSSAGLPAAV</sequence>
<feature type="binding site" evidence="11">
    <location>
        <position position="144"/>
    </location>
    <ligand>
        <name>Mg(2+)</name>
        <dbReference type="ChEBI" id="CHEBI:18420"/>
    </ligand>
</feature>
<dbReference type="PANTHER" id="PTHR30040:SF2">
    <property type="entry name" value="FAD:PROTEIN FMN TRANSFERASE"/>
    <property type="match status" value="1"/>
</dbReference>
<feature type="binding site" evidence="11">
    <location>
        <position position="252"/>
    </location>
    <ligand>
        <name>Mg(2+)</name>
        <dbReference type="ChEBI" id="CHEBI:18420"/>
    </ligand>
</feature>
<name>A0A3N1GRG8_9ACTN</name>
<dbReference type="Gene3D" id="3.10.520.10">
    <property type="entry name" value="ApbE-like domains"/>
    <property type="match status" value="2"/>
</dbReference>
<dbReference type="SUPFAM" id="SSF143631">
    <property type="entry name" value="ApbE-like"/>
    <property type="match status" value="1"/>
</dbReference>
<dbReference type="GO" id="GO:0046872">
    <property type="term" value="F:metal ion binding"/>
    <property type="evidence" value="ECO:0007669"/>
    <property type="project" value="UniProtKB-UniRule"/>
</dbReference>
<evidence type="ECO:0000256" key="1">
    <source>
        <dbReference type="ARBA" id="ARBA00011955"/>
    </source>
</evidence>
<evidence type="ECO:0000256" key="11">
    <source>
        <dbReference type="PIRSR" id="PIRSR006268-2"/>
    </source>
</evidence>
<feature type="binding site" evidence="11">
    <location>
        <position position="248"/>
    </location>
    <ligand>
        <name>Mg(2+)</name>
        <dbReference type="ChEBI" id="CHEBI:18420"/>
    </ligand>
</feature>
<evidence type="ECO:0000256" key="4">
    <source>
        <dbReference type="ARBA" id="ARBA00022679"/>
    </source>
</evidence>
<evidence type="ECO:0000256" key="7">
    <source>
        <dbReference type="ARBA" id="ARBA00022842"/>
    </source>
</evidence>
<evidence type="ECO:0000256" key="8">
    <source>
        <dbReference type="ARBA" id="ARBA00031306"/>
    </source>
</evidence>
<dbReference type="Proteomes" id="UP000271683">
    <property type="component" value="Unassembled WGS sequence"/>
</dbReference>
<dbReference type="InterPro" id="IPR024932">
    <property type="entry name" value="ApbE"/>
</dbReference>
<evidence type="ECO:0000256" key="12">
    <source>
        <dbReference type="SAM" id="MobiDB-lite"/>
    </source>
</evidence>
<keyword evidence="7 10" id="KW-0460">Magnesium</keyword>
<keyword evidence="3 10" id="KW-0285">Flavoprotein</keyword>
<proteinExistence type="inferred from homology"/>
<evidence type="ECO:0000256" key="9">
    <source>
        <dbReference type="ARBA" id="ARBA00048540"/>
    </source>
</evidence>
<comment type="catalytic activity">
    <reaction evidence="9 10">
        <text>L-threonyl-[protein] + FAD = FMN-L-threonyl-[protein] + AMP + H(+)</text>
        <dbReference type="Rhea" id="RHEA:36847"/>
        <dbReference type="Rhea" id="RHEA-COMP:11060"/>
        <dbReference type="Rhea" id="RHEA-COMP:11061"/>
        <dbReference type="ChEBI" id="CHEBI:15378"/>
        <dbReference type="ChEBI" id="CHEBI:30013"/>
        <dbReference type="ChEBI" id="CHEBI:57692"/>
        <dbReference type="ChEBI" id="CHEBI:74257"/>
        <dbReference type="ChEBI" id="CHEBI:456215"/>
        <dbReference type="EC" id="2.7.1.180"/>
    </reaction>
</comment>
<keyword evidence="5 10" id="KW-0479">Metal-binding</keyword>
<comment type="caution">
    <text evidence="13">The sequence shown here is derived from an EMBL/GenBank/DDBJ whole genome shotgun (WGS) entry which is preliminary data.</text>
</comment>
<evidence type="ECO:0000313" key="13">
    <source>
        <dbReference type="EMBL" id="ROP32843.1"/>
    </source>
</evidence>
<accession>A0A3N1GRG8</accession>
<evidence type="ECO:0000256" key="5">
    <source>
        <dbReference type="ARBA" id="ARBA00022723"/>
    </source>
</evidence>
<keyword evidence="6 10" id="KW-0274">FAD</keyword>
<dbReference type="Pfam" id="PF02424">
    <property type="entry name" value="ApbE"/>
    <property type="match status" value="2"/>
</dbReference>